<sequence length="129" mass="15061">MDHPEEATPTLYPRILVFIYALFFPIIGGVILLSINLKKLKRHMSILWLFIGFLLFESVHLKWIMEDGLSIWTFFLPVGLGAIFLIFPIWDVLLKGTNTYKRKGVWVPLIVMLLIWVPLMLINFFKLAD</sequence>
<keyword evidence="1" id="KW-1133">Transmembrane helix</keyword>
<keyword evidence="1" id="KW-0472">Membrane</keyword>
<accession>A0ABV2T1E9</accession>
<feature type="transmembrane region" description="Helical" evidence="1">
    <location>
        <begin position="46"/>
        <end position="65"/>
    </location>
</feature>
<proteinExistence type="predicted"/>
<gene>
    <name evidence="2" type="ORF">ABR189_05735</name>
</gene>
<keyword evidence="1" id="KW-0812">Transmembrane</keyword>
<feature type="transmembrane region" description="Helical" evidence="1">
    <location>
        <begin position="71"/>
        <end position="93"/>
    </location>
</feature>
<feature type="transmembrane region" description="Helical" evidence="1">
    <location>
        <begin position="105"/>
        <end position="125"/>
    </location>
</feature>
<feature type="transmembrane region" description="Helical" evidence="1">
    <location>
        <begin position="12"/>
        <end position="34"/>
    </location>
</feature>
<reference evidence="2 3" key="1">
    <citation type="submission" date="2024-06" db="EMBL/GenBank/DDBJ databases">
        <title>Chitinophaga defluvii sp. nov., isolated from municipal sewage.</title>
        <authorList>
            <person name="Zhang L."/>
        </authorList>
    </citation>
    <scope>NUCLEOTIDE SEQUENCE [LARGE SCALE GENOMIC DNA]</scope>
    <source>
        <strain evidence="2 3">H8</strain>
    </source>
</reference>
<evidence type="ECO:0000313" key="3">
    <source>
        <dbReference type="Proteomes" id="UP001549749"/>
    </source>
</evidence>
<name>A0ABV2T1E9_9BACT</name>
<dbReference type="Proteomes" id="UP001549749">
    <property type="component" value="Unassembled WGS sequence"/>
</dbReference>
<organism evidence="2 3">
    <name type="scientific">Chitinophaga defluvii</name>
    <dbReference type="NCBI Taxonomy" id="3163343"/>
    <lineage>
        <taxon>Bacteria</taxon>
        <taxon>Pseudomonadati</taxon>
        <taxon>Bacteroidota</taxon>
        <taxon>Chitinophagia</taxon>
        <taxon>Chitinophagales</taxon>
        <taxon>Chitinophagaceae</taxon>
        <taxon>Chitinophaga</taxon>
    </lineage>
</organism>
<keyword evidence="3" id="KW-1185">Reference proteome</keyword>
<protein>
    <submittedName>
        <fullName evidence="2">Uncharacterized protein</fullName>
    </submittedName>
</protein>
<dbReference type="EMBL" id="JBEXAC010000001">
    <property type="protein sequence ID" value="MET6996856.1"/>
    <property type="molecule type" value="Genomic_DNA"/>
</dbReference>
<evidence type="ECO:0000313" key="2">
    <source>
        <dbReference type="EMBL" id="MET6996856.1"/>
    </source>
</evidence>
<evidence type="ECO:0000256" key="1">
    <source>
        <dbReference type="SAM" id="Phobius"/>
    </source>
</evidence>
<dbReference type="RefSeq" id="WP_354659497.1">
    <property type="nucleotide sequence ID" value="NZ_JBEXAC010000001.1"/>
</dbReference>
<comment type="caution">
    <text evidence="2">The sequence shown here is derived from an EMBL/GenBank/DDBJ whole genome shotgun (WGS) entry which is preliminary data.</text>
</comment>